<dbReference type="EMBL" id="GECU01002218">
    <property type="protein sequence ID" value="JAT05489.1"/>
    <property type="molecule type" value="Transcribed_RNA"/>
</dbReference>
<dbReference type="AlphaFoldDB" id="A0A1B6K243"/>
<gene>
    <name evidence="2" type="ORF">g.47637</name>
</gene>
<feature type="non-terminal residue" evidence="2">
    <location>
        <position position="1"/>
    </location>
</feature>
<reference evidence="2" key="1">
    <citation type="submission" date="2015-11" db="EMBL/GenBank/DDBJ databases">
        <title>De novo transcriptome assembly of four potential Pierce s Disease insect vectors from Arizona vineyards.</title>
        <authorList>
            <person name="Tassone E.E."/>
        </authorList>
    </citation>
    <scope>NUCLEOTIDE SEQUENCE</scope>
</reference>
<evidence type="ECO:0000313" key="2">
    <source>
        <dbReference type="EMBL" id="JAT05489.1"/>
    </source>
</evidence>
<accession>A0A1B6K243</accession>
<protein>
    <submittedName>
        <fullName evidence="2">Uncharacterized protein</fullName>
    </submittedName>
</protein>
<feature type="region of interest" description="Disordered" evidence="1">
    <location>
        <begin position="1"/>
        <end position="22"/>
    </location>
</feature>
<organism evidence="2">
    <name type="scientific">Homalodisca liturata</name>
    <dbReference type="NCBI Taxonomy" id="320908"/>
    <lineage>
        <taxon>Eukaryota</taxon>
        <taxon>Metazoa</taxon>
        <taxon>Ecdysozoa</taxon>
        <taxon>Arthropoda</taxon>
        <taxon>Hexapoda</taxon>
        <taxon>Insecta</taxon>
        <taxon>Pterygota</taxon>
        <taxon>Neoptera</taxon>
        <taxon>Paraneoptera</taxon>
        <taxon>Hemiptera</taxon>
        <taxon>Auchenorrhyncha</taxon>
        <taxon>Membracoidea</taxon>
        <taxon>Cicadellidae</taxon>
        <taxon>Cicadellinae</taxon>
        <taxon>Proconiini</taxon>
        <taxon>Homalodisca</taxon>
    </lineage>
</organism>
<proteinExistence type="predicted"/>
<sequence length="226" mass="26935">KLNEKNISKTNQIKNSSQRDKNLQDKKIKTLYESSYKNEFKFQDKILQTDKTVEKEYSKHRKNLIAYKSKSCNDIFDKNKVTVMSYSGNENDSQEEKHWRCWYKSNVDIRKCSSFSSCFTNNQKKGYYDQHHTRNNELRFSKQKGKTVALQIIRKKATMINITHETMSFDFPNRKVKQLRSEQIIPEKSVPVFFNLVENQQKIQMKTKNTLLEDILNLLLETKQKI</sequence>
<evidence type="ECO:0000256" key="1">
    <source>
        <dbReference type="SAM" id="MobiDB-lite"/>
    </source>
</evidence>
<name>A0A1B6K243_9HEMI</name>